<keyword evidence="2" id="KW-0808">Transferase</keyword>
<comment type="caution">
    <text evidence="2">The sequence shown here is derived from an EMBL/GenBank/DDBJ whole genome shotgun (WGS) entry which is preliminary data.</text>
</comment>
<dbReference type="RefSeq" id="WP_105729914.1">
    <property type="nucleotide sequence ID" value="NZ_PVLR01000028.1"/>
</dbReference>
<dbReference type="Gene3D" id="3.40.630.30">
    <property type="match status" value="1"/>
</dbReference>
<dbReference type="InterPro" id="IPR016181">
    <property type="entry name" value="Acyl_CoA_acyltransferase"/>
</dbReference>
<evidence type="ECO:0000259" key="1">
    <source>
        <dbReference type="Pfam" id="PF13302"/>
    </source>
</evidence>
<evidence type="ECO:0000313" key="2">
    <source>
        <dbReference type="EMBL" id="PRD68508.1"/>
    </source>
</evidence>
<reference evidence="2 3" key="1">
    <citation type="submission" date="2018-03" db="EMBL/GenBank/DDBJ databases">
        <title>Comparative genomics illustrates the genes involved in a hyperalkaliphilic mechanisms of Serpentinomonas isolated from highly-alkaline calcium-rich serpentinized springs.</title>
        <authorList>
            <person name="Suzuki S."/>
            <person name="Ishii S."/>
            <person name="Walworth N."/>
            <person name="Bird L."/>
            <person name="Kuenen J.G."/>
            <person name="Nealson K.H."/>
        </authorList>
    </citation>
    <scope>NUCLEOTIDE SEQUENCE [LARGE SCALE GENOMIC DNA]</scope>
    <source>
        <strain evidence="2 3">83</strain>
    </source>
</reference>
<proteinExistence type="predicted"/>
<dbReference type="EMBL" id="PVLR01000028">
    <property type="protein sequence ID" value="PRD68508.1"/>
    <property type="molecule type" value="Genomic_DNA"/>
</dbReference>
<keyword evidence="3" id="KW-1185">Reference proteome</keyword>
<evidence type="ECO:0000313" key="3">
    <source>
        <dbReference type="Proteomes" id="UP000238326"/>
    </source>
</evidence>
<dbReference type="GO" id="GO:0016747">
    <property type="term" value="F:acyltransferase activity, transferring groups other than amino-acyl groups"/>
    <property type="evidence" value="ECO:0007669"/>
    <property type="project" value="InterPro"/>
</dbReference>
<dbReference type="OrthoDB" id="2049878at2"/>
<dbReference type="AlphaFoldDB" id="A0A2S9KDJ4"/>
<accession>A0A2S9KDJ4</accession>
<sequence>MSTIKIRKADFIKGKSLVLRNVVVADAAFILSLRTDPKKSRHLSQVSDDLGEQVAWISSYENRDTEAYFIIEDFHGVPLGTVRMYDARGESFCWGSWILLEGVVSSAAIESALMVYAYALESLGFRCAHFQVRKDNERVWKFHERFGAERTAENEVEYEYNLSNMAIEVSVNRYRRYLPYGVHVEEFLK</sequence>
<dbReference type="Proteomes" id="UP000238326">
    <property type="component" value="Unassembled WGS sequence"/>
</dbReference>
<dbReference type="SUPFAM" id="SSF55729">
    <property type="entry name" value="Acyl-CoA N-acyltransferases (Nat)"/>
    <property type="match status" value="1"/>
</dbReference>
<dbReference type="Pfam" id="PF13302">
    <property type="entry name" value="Acetyltransf_3"/>
    <property type="match status" value="1"/>
</dbReference>
<feature type="domain" description="N-acetyltransferase" evidence="1">
    <location>
        <begin position="17"/>
        <end position="148"/>
    </location>
</feature>
<organism evidence="2 3">
    <name type="scientific">Malikia spinosa</name>
    <dbReference type="NCBI Taxonomy" id="86180"/>
    <lineage>
        <taxon>Bacteria</taxon>
        <taxon>Pseudomonadati</taxon>
        <taxon>Pseudomonadota</taxon>
        <taxon>Betaproteobacteria</taxon>
        <taxon>Burkholderiales</taxon>
        <taxon>Comamonadaceae</taxon>
        <taxon>Malikia</taxon>
    </lineage>
</organism>
<name>A0A2S9KDJ4_9BURK</name>
<gene>
    <name evidence="2" type="ORF">C6P61_10625</name>
</gene>
<dbReference type="InterPro" id="IPR000182">
    <property type="entry name" value="GNAT_dom"/>
</dbReference>
<protein>
    <submittedName>
        <fullName evidence="2">N-acetyltransferase</fullName>
    </submittedName>
</protein>